<evidence type="ECO:0000256" key="3">
    <source>
        <dbReference type="ARBA" id="ARBA00022449"/>
    </source>
</evidence>
<dbReference type="EMBL" id="CAQJ01000108">
    <property type="protein sequence ID" value="CCQ92156.1"/>
    <property type="molecule type" value="Genomic_DNA"/>
</dbReference>
<keyword evidence="4 11" id="KW-0812">Transmembrane</keyword>
<dbReference type="PANTHER" id="PTHR43269:SF2">
    <property type="entry name" value="SODIUM_PROTON ANTIPORTER 1-RELATED"/>
    <property type="match status" value="1"/>
</dbReference>
<evidence type="ECO:0000256" key="10">
    <source>
        <dbReference type="ARBA" id="ARBA00025753"/>
    </source>
</evidence>
<sequence length="444" mass="49423">MHQLTNTWAGYICLIAFVVGYSLVVLEEKLHLRKSKPVIVAGCFMWFIIGLYQASNGMDGDAAHHYIKELIAEIGELFFFLLAAMTYINTLAERNVFNSLRAWLLSKNLGFRKLFWATGLITFFLSPLADNLTSALLMSTVALAVSQGNGRFITLAFINIVVAANAGGAYSPFGDITTLMVWTAHKVETHEFIYLIIPSFVNWIIPALCMFPFLPKKFPDVPKETIPIKQGGKVVMVLGILTIATAVSFHHFLHLPPYLGMMFGLGVLMIYGYWLKIRPDKKVYETGLYGEIHKGEPKHFDIFNKIATVEFDTLLFFFGVLTAVGALQYIGYLALVSQNMYEGIGPTWSNIIVGVLSAIVDNIPVMFAVLKMDPNMGLDQWLLITLTTGVGGSLLSIGSAAGVAVMGVDRKHYTFLSHLKWSWTIMIGYIASIFSWYLVTLPLR</sequence>
<evidence type="ECO:0000256" key="4">
    <source>
        <dbReference type="ARBA" id="ARBA00022692"/>
    </source>
</evidence>
<keyword evidence="14" id="KW-1185">Reference proteome</keyword>
<keyword evidence="9" id="KW-0739">Sodium transport</keyword>
<dbReference type="PANTHER" id="PTHR43269">
    <property type="entry name" value="SODIUM/PROTON ANTIPORTER 1-RELATED"/>
    <property type="match status" value="1"/>
</dbReference>
<dbReference type="HOGENOM" id="CLU_029697_0_0_0"/>
<dbReference type="OrthoDB" id="9772058at2"/>
<dbReference type="AlphaFoldDB" id="M1YNQ1"/>
<evidence type="ECO:0000313" key="13">
    <source>
        <dbReference type="EMBL" id="CCQ92156.1"/>
    </source>
</evidence>
<feature type="transmembrane region" description="Helical" evidence="11">
    <location>
        <begin position="421"/>
        <end position="439"/>
    </location>
</feature>
<evidence type="ECO:0000256" key="7">
    <source>
        <dbReference type="ARBA" id="ARBA00023065"/>
    </source>
</evidence>
<evidence type="ECO:0000313" key="14">
    <source>
        <dbReference type="Proteomes" id="UP000011704"/>
    </source>
</evidence>
<evidence type="ECO:0000256" key="11">
    <source>
        <dbReference type="SAM" id="Phobius"/>
    </source>
</evidence>
<keyword evidence="7" id="KW-0406">Ion transport</keyword>
<feature type="transmembrane region" description="Helical" evidence="11">
    <location>
        <begin position="38"/>
        <end position="54"/>
    </location>
</feature>
<name>M1YNQ1_NITG3</name>
<protein>
    <submittedName>
        <fullName evidence="13">Na+/H+ antiporter NhaD</fullName>
    </submittedName>
</protein>
<comment type="caution">
    <text evidence="13">The sequence shown here is derived from an EMBL/GenBank/DDBJ whole genome shotgun (WGS) entry which is preliminary data.</text>
</comment>
<dbReference type="Pfam" id="PF03600">
    <property type="entry name" value="CitMHS"/>
    <property type="match status" value="1"/>
</dbReference>
<keyword evidence="5 11" id="KW-1133">Transmembrane helix</keyword>
<evidence type="ECO:0000256" key="2">
    <source>
        <dbReference type="ARBA" id="ARBA00022448"/>
    </source>
</evidence>
<reference evidence="13 14" key="1">
    <citation type="journal article" date="2013" name="Front. Microbiol.">
        <title>The genome of Nitrospina gracilis illuminates the metabolism and evolution of the major marine nitrite oxidizer.</title>
        <authorList>
            <person name="Luecker S."/>
            <person name="Nowka B."/>
            <person name="Rattei T."/>
            <person name="Spieck E."/>
            <person name="and Daims H."/>
        </authorList>
    </citation>
    <scope>NUCLEOTIDE SEQUENCE [LARGE SCALE GENOMIC DNA]</scope>
    <source>
        <strain evidence="13 14">3/211</strain>
    </source>
</reference>
<accession>M1YNQ1</accession>
<proteinExistence type="inferred from homology"/>
<feature type="transmembrane region" description="Helical" evidence="11">
    <location>
        <begin position="6"/>
        <end position="26"/>
    </location>
</feature>
<evidence type="ECO:0000259" key="12">
    <source>
        <dbReference type="Pfam" id="PF03600"/>
    </source>
</evidence>
<gene>
    <name evidence="13" type="primary">nhaD</name>
    <name evidence="13" type="ORF">NITGR_980031</name>
</gene>
<keyword evidence="8 11" id="KW-0472">Membrane</keyword>
<feature type="domain" description="Citrate transporter-like" evidence="12">
    <location>
        <begin position="23"/>
        <end position="389"/>
    </location>
</feature>
<dbReference type="InterPro" id="IPR045016">
    <property type="entry name" value="NhaD-like"/>
</dbReference>
<dbReference type="GO" id="GO:0015297">
    <property type="term" value="F:antiporter activity"/>
    <property type="evidence" value="ECO:0007669"/>
    <property type="project" value="UniProtKB-KW"/>
</dbReference>
<evidence type="ECO:0000256" key="1">
    <source>
        <dbReference type="ARBA" id="ARBA00004141"/>
    </source>
</evidence>
<organism evidence="13 14">
    <name type="scientific">Nitrospina gracilis (strain 3/211)</name>
    <dbReference type="NCBI Taxonomy" id="1266370"/>
    <lineage>
        <taxon>Bacteria</taxon>
        <taxon>Pseudomonadati</taxon>
        <taxon>Nitrospinota/Tectimicrobiota group</taxon>
        <taxon>Nitrospinota</taxon>
        <taxon>Nitrospinia</taxon>
        <taxon>Nitrospinales</taxon>
        <taxon>Nitrospinaceae</taxon>
        <taxon>Nitrospina</taxon>
    </lineage>
</organism>
<evidence type="ECO:0000256" key="9">
    <source>
        <dbReference type="ARBA" id="ARBA00023201"/>
    </source>
</evidence>
<feature type="transmembrane region" description="Helical" evidence="11">
    <location>
        <begin position="381"/>
        <end position="401"/>
    </location>
</feature>
<keyword evidence="6" id="KW-0915">Sodium</keyword>
<comment type="similarity">
    <text evidence="10">Belongs to the NhaD Na(+)/H(+) (TC 2.A.62) antiporter family.</text>
</comment>
<dbReference type="NCBIfam" id="NF038006">
    <property type="entry name" value="NhaD_1"/>
    <property type="match status" value="1"/>
</dbReference>
<dbReference type="STRING" id="1266370.NITGR_980031"/>
<evidence type="ECO:0000256" key="6">
    <source>
        <dbReference type="ARBA" id="ARBA00023053"/>
    </source>
</evidence>
<keyword evidence="2" id="KW-0813">Transport</keyword>
<evidence type="ECO:0000256" key="8">
    <source>
        <dbReference type="ARBA" id="ARBA00023136"/>
    </source>
</evidence>
<dbReference type="RefSeq" id="WP_005011767.1">
    <property type="nucleotide sequence ID" value="NZ_HG422173.1"/>
</dbReference>
<feature type="transmembrane region" description="Helical" evidence="11">
    <location>
        <begin position="74"/>
        <end position="92"/>
    </location>
</feature>
<feature type="transmembrane region" description="Helical" evidence="11">
    <location>
        <begin position="314"/>
        <end position="335"/>
    </location>
</feature>
<comment type="subcellular location">
    <subcellularLocation>
        <location evidence="1">Membrane</location>
        <topology evidence="1">Multi-pass membrane protein</topology>
    </subcellularLocation>
</comment>
<feature type="transmembrane region" description="Helical" evidence="11">
    <location>
        <begin position="258"/>
        <end position="275"/>
    </location>
</feature>
<dbReference type="GO" id="GO:0016020">
    <property type="term" value="C:membrane"/>
    <property type="evidence" value="ECO:0007669"/>
    <property type="project" value="UniProtKB-SubCell"/>
</dbReference>
<dbReference type="GO" id="GO:0006814">
    <property type="term" value="P:sodium ion transport"/>
    <property type="evidence" value="ECO:0007669"/>
    <property type="project" value="UniProtKB-KW"/>
</dbReference>
<dbReference type="InterPro" id="IPR004680">
    <property type="entry name" value="Cit_transptr-like_dom"/>
</dbReference>
<feature type="transmembrane region" description="Helical" evidence="11">
    <location>
        <begin position="234"/>
        <end position="252"/>
    </location>
</feature>
<feature type="transmembrane region" description="Helical" evidence="11">
    <location>
        <begin position="192"/>
        <end position="214"/>
    </location>
</feature>
<dbReference type="InParanoid" id="M1YNQ1"/>
<feature type="transmembrane region" description="Helical" evidence="11">
    <location>
        <begin position="347"/>
        <end position="369"/>
    </location>
</feature>
<evidence type="ECO:0000256" key="5">
    <source>
        <dbReference type="ARBA" id="ARBA00022989"/>
    </source>
</evidence>
<dbReference type="Proteomes" id="UP000011704">
    <property type="component" value="Unassembled WGS sequence"/>
</dbReference>
<keyword evidence="3" id="KW-0050">Antiport</keyword>